<dbReference type="GO" id="GO:0046872">
    <property type="term" value="F:metal ion binding"/>
    <property type="evidence" value="ECO:0007669"/>
    <property type="project" value="UniProtKB-KW"/>
</dbReference>
<keyword evidence="4" id="KW-0808">Transferase</keyword>
<dbReference type="PANTHER" id="PTHR11441:SF0">
    <property type="entry name" value="THYMIDINE KINASE, CYTOSOLIC"/>
    <property type="match status" value="1"/>
</dbReference>
<evidence type="ECO:0000313" key="12">
    <source>
        <dbReference type="EMBL" id="KAI7838599.1"/>
    </source>
</evidence>
<comment type="similarity">
    <text evidence="1 11">Belongs to the thymidine kinase family.</text>
</comment>
<evidence type="ECO:0000256" key="10">
    <source>
        <dbReference type="ARBA" id="ARBA00048254"/>
    </source>
</evidence>
<keyword evidence="3" id="KW-0237">DNA synthesis</keyword>
<keyword evidence="7" id="KW-0418">Kinase</keyword>
<proteinExistence type="inferred from homology"/>
<evidence type="ECO:0000256" key="2">
    <source>
        <dbReference type="ARBA" id="ARBA00012118"/>
    </source>
</evidence>
<evidence type="ECO:0000256" key="9">
    <source>
        <dbReference type="ARBA" id="ARBA00022840"/>
    </source>
</evidence>
<evidence type="ECO:0000256" key="4">
    <source>
        <dbReference type="ARBA" id="ARBA00022679"/>
    </source>
</evidence>
<protein>
    <recommendedName>
        <fullName evidence="2">thymidine kinase</fullName>
        <ecNumber evidence="2">2.7.1.21</ecNumber>
    </recommendedName>
</protein>
<sequence length="319" mass="34233">MLPRALCTSGSSCSSLRAAAASRSRLRAALAAPVRRLLGLGSGSSTWQCGSERLGVAVAAQQRRPAASALEAVAEADGAPEALRPPPIPRPQLRYPGSHLHLAGQPRPLAADHPHPGIEIFLGPMFAGKSTALLRRVAELEAKGFNVAVVKSSKDDRYCSSSVVTHNGLKRPCFAAPTLRAFREAAGADYASFQVIAVDEAQFFPDLHDFCSHAADHEDKRLVLAGLDGDFQRRRFGQVLDLLPMADSVVKLTAHCKFCKQEHKHVPALFSLRIAADSRQELVGGADTYAPVCRRHYVQLARLRQPDEQAHGSGSGEAA</sequence>
<evidence type="ECO:0000313" key="13">
    <source>
        <dbReference type="Proteomes" id="UP001205105"/>
    </source>
</evidence>
<dbReference type="GO" id="GO:0071897">
    <property type="term" value="P:DNA biosynthetic process"/>
    <property type="evidence" value="ECO:0007669"/>
    <property type="project" value="UniProtKB-KW"/>
</dbReference>
<accession>A0AAD5DLF8</accession>
<comment type="caution">
    <text evidence="12">The sequence shown here is derived from an EMBL/GenBank/DDBJ whole genome shotgun (WGS) entry which is preliminary data.</text>
</comment>
<keyword evidence="8" id="KW-0862">Zinc</keyword>
<dbReference type="PROSITE" id="PS00603">
    <property type="entry name" value="TK_CELLULAR_TYPE"/>
    <property type="match status" value="1"/>
</dbReference>
<evidence type="ECO:0000256" key="6">
    <source>
        <dbReference type="ARBA" id="ARBA00022741"/>
    </source>
</evidence>
<evidence type="ECO:0000256" key="8">
    <source>
        <dbReference type="ARBA" id="ARBA00022833"/>
    </source>
</evidence>
<evidence type="ECO:0000256" key="3">
    <source>
        <dbReference type="ARBA" id="ARBA00022634"/>
    </source>
</evidence>
<keyword evidence="6" id="KW-0547">Nucleotide-binding</keyword>
<dbReference type="FunFam" id="3.40.50.300:FF:000948">
    <property type="entry name" value="Thymidine kinase"/>
    <property type="match status" value="1"/>
</dbReference>
<keyword evidence="5" id="KW-0479">Metal-binding</keyword>
<dbReference type="PANTHER" id="PTHR11441">
    <property type="entry name" value="THYMIDINE KINASE"/>
    <property type="match status" value="1"/>
</dbReference>
<reference evidence="12" key="1">
    <citation type="submission" date="2020-11" db="EMBL/GenBank/DDBJ databases">
        <title>Chlorella ohadii genome sequencing and assembly.</title>
        <authorList>
            <person name="Murik O."/>
            <person name="Treves H."/>
            <person name="Kedem I."/>
            <person name="Shotland Y."/>
            <person name="Kaplan A."/>
        </authorList>
    </citation>
    <scope>NUCLEOTIDE SEQUENCE</scope>
    <source>
        <strain evidence="12">1</strain>
    </source>
</reference>
<dbReference type="GO" id="GO:0004797">
    <property type="term" value="F:thymidine kinase activity"/>
    <property type="evidence" value="ECO:0007669"/>
    <property type="project" value="UniProtKB-EC"/>
</dbReference>
<dbReference type="GO" id="GO:0046104">
    <property type="term" value="P:thymidine metabolic process"/>
    <property type="evidence" value="ECO:0007669"/>
    <property type="project" value="TreeGrafter"/>
</dbReference>
<name>A0AAD5DLF8_9CHLO</name>
<dbReference type="InterPro" id="IPR027417">
    <property type="entry name" value="P-loop_NTPase"/>
</dbReference>
<comment type="catalytic activity">
    <reaction evidence="10">
        <text>thymidine + ATP = dTMP + ADP + H(+)</text>
        <dbReference type="Rhea" id="RHEA:19129"/>
        <dbReference type="ChEBI" id="CHEBI:15378"/>
        <dbReference type="ChEBI" id="CHEBI:17748"/>
        <dbReference type="ChEBI" id="CHEBI:30616"/>
        <dbReference type="ChEBI" id="CHEBI:63528"/>
        <dbReference type="ChEBI" id="CHEBI:456216"/>
        <dbReference type="EC" id="2.7.1.21"/>
    </reaction>
</comment>
<dbReference type="SUPFAM" id="SSF57716">
    <property type="entry name" value="Glucocorticoid receptor-like (DNA-binding domain)"/>
    <property type="match status" value="1"/>
</dbReference>
<dbReference type="Pfam" id="PF00265">
    <property type="entry name" value="TK"/>
    <property type="match status" value="1"/>
</dbReference>
<dbReference type="EMBL" id="JADXDR010000122">
    <property type="protein sequence ID" value="KAI7838599.1"/>
    <property type="molecule type" value="Genomic_DNA"/>
</dbReference>
<dbReference type="InterPro" id="IPR020633">
    <property type="entry name" value="Thymidine_kinase_CS"/>
</dbReference>
<dbReference type="Proteomes" id="UP001205105">
    <property type="component" value="Unassembled WGS sequence"/>
</dbReference>
<evidence type="ECO:0000256" key="5">
    <source>
        <dbReference type="ARBA" id="ARBA00022723"/>
    </source>
</evidence>
<dbReference type="AlphaFoldDB" id="A0AAD5DLF8"/>
<evidence type="ECO:0000256" key="1">
    <source>
        <dbReference type="ARBA" id="ARBA00007587"/>
    </source>
</evidence>
<evidence type="ECO:0000256" key="11">
    <source>
        <dbReference type="RuleBase" id="RU004165"/>
    </source>
</evidence>
<dbReference type="InterPro" id="IPR001267">
    <property type="entry name" value="Thymidine_kinase"/>
</dbReference>
<organism evidence="12 13">
    <name type="scientific">Chlorella ohadii</name>
    <dbReference type="NCBI Taxonomy" id="2649997"/>
    <lineage>
        <taxon>Eukaryota</taxon>
        <taxon>Viridiplantae</taxon>
        <taxon>Chlorophyta</taxon>
        <taxon>core chlorophytes</taxon>
        <taxon>Trebouxiophyceae</taxon>
        <taxon>Chlorellales</taxon>
        <taxon>Chlorellaceae</taxon>
        <taxon>Chlorella clade</taxon>
        <taxon>Chlorella</taxon>
    </lineage>
</organism>
<dbReference type="EC" id="2.7.1.21" evidence="2"/>
<gene>
    <name evidence="12" type="ORF">COHA_007607</name>
</gene>
<dbReference type="Gene3D" id="3.40.50.300">
    <property type="entry name" value="P-loop containing nucleotide triphosphate hydrolases"/>
    <property type="match status" value="1"/>
</dbReference>
<evidence type="ECO:0000256" key="7">
    <source>
        <dbReference type="ARBA" id="ARBA00022777"/>
    </source>
</evidence>
<dbReference type="GO" id="GO:0005524">
    <property type="term" value="F:ATP binding"/>
    <property type="evidence" value="ECO:0007669"/>
    <property type="project" value="UniProtKB-KW"/>
</dbReference>
<dbReference type="Gene3D" id="3.30.60.20">
    <property type="match status" value="1"/>
</dbReference>
<keyword evidence="9" id="KW-0067">ATP-binding</keyword>
<dbReference type="SUPFAM" id="SSF52540">
    <property type="entry name" value="P-loop containing nucleoside triphosphate hydrolases"/>
    <property type="match status" value="1"/>
</dbReference>
<keyword evidence="13" id="KW-1185">Reference proteome</keyword>